<sequence>MPLVGLNLPKIQSVIQEFVEPVPELPKTSNEHISSMCKLPTLSTSKQTPEEDEAEELFGEIRDCFDVSVGPCSDPDQMLLTKESLARNPDIDHELCLSMRNCMNSAAYMKISKSRCELPAYQFKEDIVSTIRDNQVVIISGETGCGKTTQVPQFVLEDQVLGGNGSVTRIIVTQPRRISAVSVAERVATERGQSIGSSVGYQVRLERRYPQRPHGSIMFCTTGIILQWFRSDPLLKVTKH</sequence>
<evidence type="ECO:0000313" key="5">
    <source>
        <dbReference type="EMBL" id="VDO56610.1"/>
    </source>
</evidence>
<dbReference type="GO" id="GO:0005524">
    <property type="term" value="F:ATP binding"/>
    <property type="evidence" value="ECO:0007669"/>
    <property type="project" value="UniProtKB-KW"/>
</dbReference>
<organism evidence="5 6">
    <name type="scientific">Schistosoma margrebowiei</name>
    <dbReference type="NCBI Taxonomy" id="48269"/>
    <lineage>
        <taxon>Eukaryota</taxon>
        <taxon>Metazoa</taxon>
        <taxon>Spiralia</taxon>
        <taxon>Lophotrochozoa</taxon>
        <taxon>Platyhelminthes</taxon>
        <taxon>Trematoda</taxon>
        <taxon>Digenea</taxon>
        <taxon>Strigeidida</taxon>
        <taxon>Schistosomatoidea</taxon>
        <taxon>Schistosomatidae</taxon>
        <taxon>Schistosoma</taxon>
    </lineage>
</organism>
<dbReference type="EMBL" id="UZAI01000805">
    <property type="protein sequence ID" value="VDO56610.1"/>
    <property type="molecule type" value="Genomic_DNA"/>
</dbReference>
<name>A0A183LGP1_9TREM</name>
<dbReference type="SUPFAM" id="SSF52540">
    <property type="entry name" value="P-loop containing nucleoside triphosphate hydrolases"/>
    <property type="match status" value="1"/>
</dbReference>
<dbReference type="InterPro" id="IPR027417">
    <property type="entry name" value="P-loop_NTPase"/>
</dbReference>
<keyword evidence="4" id="KW-0067">ATP-binding</keyword>
<evidence type="ECO:0000313" key="6">
    <source>
        <dbReference type="Proteomes" id="UP000277204"/>
    </source>
</evidence>
<dbReference type="PANTHER" id="PTHR18934">
    <property type="entry name" value="ATP-DEPENDENT RNA HELICASE"/>
    <property type="match status" value="1"/>
</dbReference>
<evidence type="ECO:0000256" key="4">
    <source>
        <dbReference type="ARBA" id="ARBA00022840"/>
    </source>
</evidence>
<protein>
    <recommendedName>
        <fullName evidence="7">Helicase ATP-binding domain-containing protein</fullName>
    </recommendedName>
</protein>
<dbReference type="PANTHER" id="PTHR18934:SF237">
    <property type="entry name" value="ATP-DEPENDENT DNA_RNA HELICASE DHX36"/>
    <property type="match status" value="1"/>
</dbReference>
<dbReference type="GO" id="GO:0002151">
    <property type="term" value="F:G-quadruplex RNA binding"/>
    <property type="evidence" value="ECO:0007669"/>
    <property type="project" value="TreeGrafter"/>
</dbReference>
<evidence type="ECO:0000256" key="3">
    <source>
        <dbReference type="ARBA" id="ARBA00022806"/>
    </source>
</evidence>
<keyword evidence="2" id="KW-0378">Hydrolase</keyword>
<keyword evidence="6" id="KW-1185">Reference proteome</keyword>
<evidence type="ECO:0000256" key="1">
    <source>
        <dbReference type="ARBA" id="ARBA00022741"/>
    </source>
</evidence>
<reference evidence="5 6" key="1">
    <citation type="submission" date="2018-11" db="EMBL/GenBank/DDBJ databases">
        <authorList>
            <consortium name="Pathogen Informatics"/>
        </authorList>
    </citation>
    <scope>NUCLEOTIDE SEQUENCE [LARGE SCALE GENOMIC DNA]</scope>
    <source>
        <strain evidence="5 6">Zambia</strain>
    </source>
</reference>
<evidence type="ECO:0008006" key="7">
    <source>
        <dbReference type="Google" id="ProtNLM"/>
    </source>
</evidence>
<dbReference type="GO" id="GO:0016787">
    <property type="term" value="F:hydrolase activity"/>
    <property type="evidence" value="ECO:0007669"/>
    <property type="project" value="UniProtKB-KW"/>
</dbReference>
<dbReference type="GO" id="GO:0005737">
    <property type="term" value="C:cytoplasm"/>
    <property type="evidence" value="ECO:0007669"/>
    <property type="project" value="TreeGrafter"/>
</dbReference>
<dbReference type="Gene3D" id="3.40.50.300">
    <property type="entry name" value="P-loop containing nucleotide triphosphate hydrolases"/>
    <property type="match status" value="1"/>
</dbReference>
<dbReference type="Proteomes" id="UP000277204">
    <property type="component" value="Unassembled WGS sequence"/>
</dbReference>
<keyword evidence="3" id="KW-0347">Helicase</keyword>
<dbReference type="STRING" id="48269.A0A183LGP1"/>
<proteinExistence type="predicted"/>
<keyword evidence="1" id="KW-0547">Nucleotide-binding</keyword>
<gene>
    <name evidence="5" type="ORF">SMRZ_LOCUS2966</name>
</gene>
<dbReference type="GO" id="GO:0003724">
    <property type="term" value="F:RNA helicase activity"/>
    <property type="evidence" value="ECO:0007669"/>
    <property type="project" value="TreeGrafter"/>
</dbReference>
<accession>A0A183LGP1</accession>
<evidence type="ECO:0000256" key="2">
    <source>
        <dbReference type="ARBA" id="ARBA00022801"/>
    </source>
</evidence>
<dbReference type="GO" id="GO:0005634">
    <property type="term" value="C:nucleus"/>
    <property type="evidence" value="ECO:0007669"/>
    <property type="project" value="TreeGrafter"/>
</dbReference>
<dbReference type="AlphaFoldDB" id="A0A183LGP1"/>
<dbReference type="GO" id="GO:0003678">
    <property type="term" value="F:DNA helicase activity"/>
    <property type="evidence" value="ECO:0007669"/>
    <property type="project" value="TreeGrafter"/>
</dbReference>